<comment type="caution">
    <text evidence="2">The sequence shown here is derived from an EMBL/GenBank/DDBJ whole genome shotgun (WGS) entry which is preliminary data.</text>
</comment>
<evidence type="ECO:0000313" key="3">
    <source>
        <dbReference type="Proteomes" id="UP001281410"/>
    </source>
</evidence>
<dbReference type="AlphaFoldDB" id="A0AAD9ZTG8"/>
<protein>
    <recommendedName>
        <fullName evidence="4">DUF4283 domain-containing protein</fullName>
    </recommendedName>
</protein>
<feature type="region of interest" description="Disordered" evidence="1">
    <location>
        <begin position="289"/>
        <end position="318"/>
    </location>
</feature>
<reference evidence="2" key="1">
    <citation type="journal article" date="2023" name="Plant J.">
        <title>Genome sequences and population genomics provide insights into the demographic history, inbreeding, and mutation load of two 'living fossil' tree species of Dipteronia.</title>
        <authorList>
            <person name="Feng Y."/>
            <person name="Comes H.P."/>
            <person name="Chen J."/>
            <person name="Zhu S."/>
            <person name="Lu R."/>
            <person name="Zhang X."/>
            <person name="Li P."/>
            <person name="Qiu J."/>
            <person name="Olsen K.M."/>
            <person name="Qiu Y."/>
        </authorList>
    </citation>
    <scope>NUCLEOTIDE SEQUENCE</scope>
    <source>
        <strain evidence="2">NBL</strain>
    </source>
</reference>
<evidence type="ECO:0000256" key="1">
    <source>
        <dbReference type="SAM" id="MobiDB-lite"/>
    </source>
</evidence>
<proteinExistence type="predicted"/>
<evidence type="ECO:0000313" key="2">
    <source>
        <dbReference type="EMBL" id="KAK3190338.1"/>
    </source>
</evidence>
<organism evidence="2 3">
    <name type="scientific">Dipteronia sinensis</name>
    <dbReference type="NCBI Taxonomy" id="43782"/>
    <lineage>
        <taxon>Eukaryota</taxon>
        <taxon>Viridiplantae</taxon>
        <taxon>Streptophyta</taxon>
        <taxon>Embryophyta</taxon>
        <taxon>Tracheophyta</taxon>
        <taxon>Spermatophyta</taxon>
        <taxon>Magnoliopsida</taxon>
        <taxon>eudicotyledons</taxon>
        <taxon>Gunneridae</taxon>
        <taxon>Pentapetalae</taxon>
        <taxon>rosids</taxon>
        <taxon>malvids</taxon>
        <taxon>Sapindales</taxon>
        <taxon>Sapindaceae</taxon>
        <taxon>Hippocastanoideae</taxon>
        <taxon>Acereae</taxon>
        <taxon>Dipteronia</taxon>
    </lineage>
</organism>
<keyword evidence="3" id="KW-1185">Reference proteome</keyword>
<evidence type="ECO:0008006" key="4">
    <source>
        <dbReference type="Google" id="ProtNLM"/>
    </source>
</evidence>
<accession>A0AAD9ZTG8</accession>
<name>A0AAD9ZTG8_9ROSI</name>
<feature type="compositionally biased region" description="Low complexity" evidence="1">
    <location>
        <begin position="290"/>
        <end position="310"/>
    </location>
</feature>
<dbReference type="Proteomes" id="UP001281410">
    <property type="component" value="Unassembled WGS sequence"/>
</dbReference>
<gene>
    <name evidence="2" type="ORF">Dsin_029899</name>
</gene>
<dbReference type="EMBL" id="JANJYJ010000009">
    <property type="protein sequence ID" value="KAK3190338.1"/>
    <property type="molecule type" value="Genomic_DNA"/>
</dbReference>
<feature type="region of interest" description="Disordered" evidence="1">
    <location>
        <begin position="199"/>
        <end position="226"/>
    </location>
</feature>
<sequence>MEVVKWDEELNDKSWLKFCAVGVLKSFSDVSPVFCGLRERKIQASMRYFGDKNTLLLLNSINDREIFISNRLLWKGYFSSVGIWSDTITPQTRLPCVEFRGFPLNVWCEEFFIRLGEDLVLVSEEWISRRLGSGQYGPASSRNIGQSDGFEKQQLSRQKFMIVLGSKTSEETAINGGFTKEKGGGIQVAKLKGVDLDGDRAGDWEDGGSSRSSSNEDNGKGLLNIGSKLAGESSKAREGQINGGNFYIDLGLGQVKGQSFKEALLKDGNIRHILDMNKETLVSKVHDPVNSAPSEGSFSSSGNSISHISETQQQVIERPLDKSVEERDTKKTLGSPFVKNISKLYYNDHRAVNIVKEGFQVVMGSGEKVRLWQDVKWDSMPFMRAFSRIYALASNKSCVVSDFGSWVDLDWVWNVRKFLDDNTMAIDPFYDFLWQGLCPPKIEGTTSGCPMCGGGTKSIDHGFLVCDWSNKVWRTCMGWWDVNVCSSSSVKGWVLGWNTLCPLSSRKRMWNILFFAIVWTVWECRNEVVFHGLVADQGKALDMIKFRVALLFKNHGRGSDVDLTMLMLDLKDRCVDTCSAKANRIKAWIPPDISKLCFYVDGSSRVNPGDAGIGGVLWDCNGNILSLFSYFVGGFGCLFC</sequence>